<keyword evidence="3" id="KW-1185">Reference proteome</keyword>
<reference evidence="2 3" key="1">
    <citation type="submission" date="2014-01" db="EMBL/GenBank/DDBJ databases">
        <title>Roseivivax isoporae LMG 25204 Genome Sequencing.</title>
        <authorList>
            <person name="Lai Q."/>
            <person name="Li G."/>
            <person name="Shao Z."/>
        </authorList>
    </citation>
    <scope>NUCLEOTIDE SEQUENCE [LARGE SCALE GENOMIC DNA]</scope>
    <source>
        <strain evidence="2 3">LMG 25204</strain>
    </source>
</reference>
<sequence length="428" mass="46246">MIRSKLMFTLRALRQKLWIKPLGYAVFALAAVFVAHVADRLPLEDLVPDISFDTLEKLLTVISASMLGVATFSVGSMLSAYASASGSATPRAFVLVVSDGLSQTALSSFVGAFIFSIVGIIAVRVEYFGVAGRFAIFLFTLAVFGWVILTFVRWVDNIARLGRMGNTIEKVEAATREAFSHWKPWAPLSGLPASGPPPDGQAVHADEIAFVQHVDMAALDDWAERHGATIHLRALPGTLTTARRPLLVIEGHGPRDDADTDALRDAFVLAPRRSYANDPRFGLIALSEIGSRALSPAVNDPGTAIDIVVRIARLLRDWSMAPGAAEREQPKHRRVRVPRLDPDDLLEDSLAAIIKDGVGSVELDIWVQKALGILVHEAGEGLPVAAERQAKVALDRAERALSFPADIERVRRAHAVAVTRDLPASGGT</sequence>
<dbReference type="OrthoDB" id="2955631at2"/>
<evidence type="ECO:0000313" key="3">
    <source>
        <dbReference type="Proteomes" id="UP000023430"/>
    </source>
</evidence>
<feature type="transmembrane region" description="Helical" evidence="1">
    <location>
        <begin position="134"/>
        <end position="155"/>
    </location>
</feature>
<dbReference type="Proteomes" id="UP000023430">
    <property type="component" value="Unassembled WGS sequence"/>
</dbReference>
<dbReference type="eggNOG" id="COG4325">
    <property type="taxonomic scope" value="Bacteria"/>
</dbReference>
<feature type="transmembrane region" description="Helical" evidence="1">
    <location>
        <begin position="93"/>
        <end position="122"/>
    </location>
</feature>
<accession>X7FB84</accession>
<organism evidence="2 3">
    <name type="scientific">Roseivivax isoporae LMG 25204</name>
    <dbReference type="NCBI Taxonomy" id="1449351"/>
    <lineage>
        <taxon>Bacteria</taxon>
        <taxon>Pseudomonadati</taxon>
        <taxon>Pseudomonadota</taxon>
        <taxon>Alphaproteobacteria</taxon>
        <taxon>Rhodobacterales</taxon>
        <taxon>Roseobacteraceae</taxon>
        <taxon>Roseivivax</taxon>
    </lineage>
</organism>
<dbReference type="STRING" id="1449351.RISW2_20440"/>
<dbReference type="RefSeq" id="WP_051491821.1">
    <property type="nucleotide sequence ID" value="NZ_JAME01000006.1"/>
</dbReference>
<dbReference type="PATRIC" id="fig|1449351.3.peg.1217"/>
<keyword evidence="1" id="KW-0812">Transmembrane</keyword>
<keyword evidence="1" id="KW-1133">Transmembrane helix</keyword>
<comment type="caution">
    <text evidence="2">The sequence shown here is derived from an EMBL/GenBank/DDBJ whole genome shotgun (WGS) entry which is preliminary data.</text>
</comment>
<evidence type="ECO:0000313" key="2">
    <source>
        <dbReference type="EMBL" id="ETX30015.1"/>
    </source>
</evidence>
<protein>
    <submittedName>
        <fullName evidence="2">Membrane protein</fullName>
    </submittedName>
</protein>
<keyword evidence="1" id="KW-0472">Membrane</keyword>
<dbReference type="EMBL" id="JAME01000006">
    <property type="protein sequence ID" value="ETX30015.1"/>
    <property type="molecule type" value="Genomic_DNA"/>
</dbReference>
<proteinExistence type="predicted"/>
<name>X7FB84_9RHOB</name>
<gene>
    <name evidence="2" type="ORF">RISW2_20440</name>
</gene>
<dbReference type="Pfam" id="PF10011">
    <property type="entry name" value="DUF2254"/>
    <property type="match status" value="1"/>
</dbReference>
<dbReference type="AlphaFoldDB" id="X7FB84"/>
<feature type="transmembrane region" description="Helical" evidence="1">
    <location>
        <begin position="58"/>
        <end position="81"/>
    </location>
</feature>
<evidence type="ECO:0000256" key="1">
    <source>
        <dbReference type="SAM" id="Phobius"/>
    </source>
</evidence>
<dbReference type="InterPro" id="IPR018723">
    <property type="entry name" value="DUF2254_membrane"/>
</dbReference>
<feature type="transmembrane region" description="Helical" evidence="1">
    <location>
        <begin position="21"/>
        <end position="38"/>
    </location>
</feature>